<evidence type="ECO:0000259" key="9">
    <source>
        <dbReference type="PROSITE" id="PS50893"/>
    </source>
</evidence>
<sequence length="288" mass="32049">MSIEIKNLTHIYMPGSPFERKALDNVNIMINDGEFVALIGHTGSGKSTLIQHINGLLKPSSGSIIVDGIDITSIKTKLNEVRKKVGLVFQYPEYQLFEETIEKDIAFGPKNLGLNEEQISKRVRKAMNIVGLDYDLYKDKSPFDLSGGQKRRVAIAGVVAMEPKVLILDEPAAGLDPKGREDILERVKELREEYKMTIILVSHSMEDVAKIADRVLVMDQGKCILDGATRDVFRKVDILENVGLGVPQVTYLVKALREKGFSISEDIFTIDEAKVEILKLLKGANSHD</sequence>
<dbReference type="InterPro" id="IPR003439">
    <property type="entry name" value="ABC_transporter-like_ATP-bd"/>
</dbReference>
<comment type="subunit">
    <text evidence="8">Forms a stable energy-coupling factor (ECF) transporter complex composed of 2 membrane-embedded substrate-binding proteins (S component), 2 ATP-binding proteins (A component) and 2 transmembrane proteins (T component).</text>
</comment>
<dbReference type="SUPFAM" id="SSF52540">
    <property type="entry name" value="P-loop containing nucleoside triphosphate hydrolases"/>
    <property type="match status" value="1"/>
</dbReference>
<dbReference type="InterPro" id="IPR017871">
    <property type="entry name" value="ABC_transporter-like_CS"/>
</dbReference>
<dbReference type="PROSITE" id="PS00211">
    <property type="entry name" value="ABC_TRANSPORTER_1"/>
    <property type="match status" value="1"/>
</dbReference>
<evidence type="ECO:0000256" key="2">
    <source>
        <dbReference type="ARBA" id="ARBA00022448"/>
    </source>
</evidence>
<dbReference type="FunFam" id="3.40.50.300:FF:000224">
    <property type="entry name" value="Energy-coupling factor transporter ATP-binding protein EcfA"/>
    <property type="match status" value="1"/>
</dbReference>
<comment type="function">
    <text evidence="8">ATP-binding (A) component of a common energy-coupling factor (ECF) ABC-transporter complex.</text>
</comment>
<dbReference type="GO" id="GO:0043190">
    <property type="term" value="C:ATP-binding cassette (ABC) transporter complex"/>
    <property type="evidence" value="ECO:0007669"/>
    <property type="project" value="TreeGrafter"/>
</dbReference>
<dbReference type="Pfam" id="PF00005">
    <property type="entry name" value="ABC_tran"/>
    <property type="match status" value="1"/>
</dbReference>
<dbReference type="CDD" id="cd03225">
    <property type="entry name" value="ABC_cobalt_CbiO_domain1"/>
    <property type="match status" value="1"/>
</dbReference>
<comment type="subcellular location">
    <subcellularLocation>
        <location evidence="1 8">Cell membrane</location>
        <topology evidence="1 8">Peripheral membrane protein</topology>
    </subcellularLocation>
</comment>
<dbReference type="EC" id="7.-.-.-" evidence="8"/>
<comment type="caution">
    <text evidence="10">The sequence shown here is derived from an EMBL/GenBank/DDBJ whole genome shotgun (WGS) entry which is preliminary data.</text>
</comment>
<proteinExistence type="inferred from homology"/>
<evidence type="ECO:0000256" key="1">
    <source>
        <dbReference type="ARBA" id="ARBA00004202"/>
    </source>
</evidence>
<dbReference type="PANTHER" id="PTHR43553">
    <property type="entry name" value="HEAVY METAL TRANSPORTER"/>
    <property type="match status" value="1"/>
</dbReference>
<evidence type="ECO:0000313" key="10">
    <source>
        <dbReference type="EMBL" id="KGN00924.1"/>
    </source>
</evidence>
<gene>
    <name evidence="10" type="ORF">Z955_02135</name>
</gene>
<dbReference type="NCBIfam" id="NF010158">
    <property type="entry name" value="PRK13637.1"/>
    <property type="match status" value="1"/>
</dbReference>
<keyword evidence="7 8" id="KW-0472">Membrane</keyword>
<feature type="domain" description="ABC transporter" evidence="9">
    <location>
        <begin position="3"/>
        <end position="245"/>
    </location>
</feature>
<dbReference type="PROSITE" id="PS50893">
    <property type="entry name" value="ABC_TRANSPORTER_2"/>
    <property type="match status" value="1"/>
</dbReference>
<dbReference type="GO" id="GO:0042626">
    <property type="term" value="F:ATPase-coupled transmembrane transporter activity"/>
    <property type="evidence" value="ECO:0007669"/>
    <property type="project" value="TreeGrafter"/>
</dbReference>
<dbReference type="InterPro" id="IPR050095">
    <property type="entry name" value="ECF_ABC_transporter_ATP-bd"/>
</dbReference>
<evidence type="ECO:0000256" key="3">
    <source>
        <dbReference type="ARBA" id="ARBA00022475"/>
    </source>
</evidence>
<dbReference type="EMBL" id="JDRY01000012">
    <property type="protein sequence ID" value="KGN00924.1"/>
    <property type="molecule type" value="Genomic_DNA"/>
</dbReference>
<keyword evidence="3 8" id="KW-1003">Cell membrane</keyword>
<dbReference type="GO" id="GO:0005524">
    <property type="term" value="F:ATP binding"/>
    <property type="evidence" value="ECO:0007669"/>
    <property type="project" value="UniProtKB-UniRule"/>
</dbReference>
<keyword evidence="6" id="KW-1278">Translocase</keyword>
<dbReference type="AlphaFoldDB" id="A0A0A0IJY2"/>
<evidence type="ECO:0000313" key="11">
    <source>
        <dbReference type="Proteomes" id="UP000030014"/>
    </source>
</evidence>
<dbReference type="InterPro" id="IPR027417">
    <property type="entry name" value="P-loop_NTPase"/>
</dbReference>
<keyword evidence="4 8" id="KW-0547">Nucleotide-binding</keyword>
<dbReference type="GO" id="GO:0016887">
    <property type="term" value="F:ATP hydrolysis activity"/>
    <property type="evidence" value="ECO:0007669"/>
    <property type="project" value="InterPro"/>
</dbReference>
<evidence type="ECO:0000256" key="5">
    <source>
        <dbReference type="ARBA" id="ARBA00022840"/>
    </source>
</evidence>
<name>A0A0A0IJY2_CLOBO</name>
<organism evidence="10 11">
    <name type="scientific">Clostridium botulinum C/D str. DC5</name>
    <dbReference type="NCBI Taxonomy" id="1443128"/>
    <lineage>
        <taxon>Bacteria</taxon>
        <taxon>Bacillati</taxon>
        <taxon>Bacillota</taxon>
        <taxon>Clostridia</taxon>
        <taxon>Eubacteriales</taxon>
        <taxon>Clostridiaceae</taxon>
        <taxon>Clostridium</taxon>
    </lineage>
</organism>
<accession>A0A0A0IJY2</accession>
<dbReference type="SMART" id="SM00382">
    <property type="entry name" value="AAA"/>
    <property type="match status" value="1"/>
</dbReference>
<reference evidence="10 11" key="1">
    <citation type="submission" date="2014-01" db="EMBL/GenBank/DDBJ databases">
        <title>Plasmidome dynamics in the species complex Clostridium novyi sensu lato converts strains of independent lineages into distinctly different pathogens.</title>
        <authorList>
            <person name="Skarin H."/>
            <person name="Segerman B."/>
        </authorList>
    </citation>
    <scope>NUCLEOTIDE SEQUENCE [LARGE SCALE GENOMIC DNA]</scope>
    <source>
        <strain evidence="10 11">DC5</strain>
    </source>
</reference>
<comment type="similarity">
    <text evidence="8">Belongs to the ABC transporter superfamily. Energy-coupling factor EcfA family.</text>
</comment>
<keyword evidence="5 8" id="KW-0067">ATP-binding</keyword>
<evidence type="ECO:0000256" key="8">
    <source>
        <dbReference type="RuleBase" id="RU365104"/>
    </source>
</evidence>
<evidence type="ECO:0000256" key="6">
    <source>
        <dbReference type="ARBA" id="ARBA00022967"/>
    </source>
</evidence>
<dbReference type="InterPro" id="IPR030946">
    <property type="entry name" value="EcfA2"/>
</dbReference>
<evidence type="ECO:0000256" key="7">
    <source>
        <dbReference type="ARBA" id="ARBA00023136"/>
    </source>
</evidence>
<dbReference type="NCBIfam" id="TIGR04521">
    <property type="entry name" value="ECF_ATPase_2"/>
    <property type="match status" value="1"/>
</dbReference>
<dbReference type="Proteomes" id="UP000030014">
    <property type="component" value="Unassembled WGS sequence"/>
</dbReference>
<dbReference type="PANTHER" id="PTHR43553:SF27">
    <property type="entry name" value="ENERGY-COUPLING FACTOR TRANSPORTER ATP-BINDING PROTEIN ECFA2"/>
    <property type="match status" value="1"/>
</dbReference>
<protein>
    <recommendedName>
        <fullName evidence="8">Energy-coupling factor transporter ATP-binding protein EcfA2</fullName>
        <ecNumber evidence="8">7.-.-.-</ecNumber>
    </recommendedName>
</protein>
<dbReference type="RefSeq" id="WP_039258132.1">
    <property type="nucleotide sequence ID" value="NZ_JDRY01000012.1"/>
</dbReference>
<dbReference type="Gene3D" id="3.40.50.300">
    <property type="entry name" value="P-loop containing nucleotide triphosphate hydrolases"/>
    <property type="match status" value="1"/>
</dbReference>
<evidence type="ECO:0000256" key="4">
    <source>
        <dbReference type="ARBA" id="ARBA00022741"/>
    </source>
</evidence>
<keyword evidence="2 8" id="KW-0813">Transport</keyword>
<dbReference type="InterPro" id="IPR003593">
    <property type="entry name" value="AAA+_ATPase"/>
</dbReference>
<dbReference type="InterPro" id="IPR015856">
    <property type="entry name" value="ABC_transpr_CbiO/EcfA_su"/>
</dbReference>